<evidence type="ECO:0000313" key="1">
    <source>
        <dbReference type="EMBL" id="KAK9120426.1"/>
    </source>
</evidence>
<sequence>MKLIKVFVRVQSCCYHRGKDPEVARKWIRSHEQCHGPLRIHDGIRARTSGFMLRGDLCRYGGLPTHRHGEPST</sequence>
<evidence type="ECO:0000313" key="2">
    <source>
        <dbReference type="Proteomes" id="UP001420932"/>
    </source>
</evidence>
<protein>
    <submittedName>
        <fullName evidence="1">Uncharacterized protein</fullName>
    </submittedName>
</protein>
<dbReference type="EMBL" id="JBBNAF010000008">
    <property type="protein sequence ID" value="KAK9120426.1"/>
    <property type="molecule type" value="Genomic_DNA"/>
</dbReference>
<reference evidence="1 2" key="1">
    <citation type="submission" date="2024-01" db="EMBL/GenBank/DDBJ databases">
        <title>Genome assemblies of Stephania.</title>
        <authorList>
            <person name="Yang L."/>
        </authorList>
    </citation>
    <scope>NUCLEOTIDE SEQUENCE [LARGE SCALE GENOMIC DNA]</scope>
    <source>
        <strain evidence="1">YNDBR</strain>
        <tissue evidence="1">Leaf</tissue>
    </source>
</reference>
<organism evidence="1 2">
    <name type="scientific">Stephania yunnanensis</name>
    <dbReference type="NCBI Taxonomy" id="152371"/>
    <lineage>
        <taxon>Eukaryota</taxon>
        <taxon>Viridiplantae</taxon>
        <taxon>Streptophyta</taxon>
        <taxon>Embryophyta</taxon>
        <taxon>Tracheophyta</taxon>
        <taxon>Spermatophyta</taxon>
        <taxon>Magnoliopsida</taxon>
        <taxon>Ranunculales</taxon>
        <taxon>Menispermaceae</taxon>
        <taxon>Menispermoideae</taxon>
        <taxon>Cissampelideae</taxon>
        <taxon>Stephania</taxon>
    </lineage>
</organism>
<name>A0AAP0IRL8_9MAGN</name>
<comment type="caution">
    <text evidence="1">The sequence shown here is derived from an EMBL/GenBank/DDBJ whole genome shotgun (WGS) entry which is preliminary data.</text>
</comment>
<keyword evidence="2" id="KW-1185">Reference proteome</keyword>
<proteinExistence type="predicted"/>
<dbReference type="AlphaFoldDB" id="A0AAP0IRL8"/>
<gene>
    <name evidence="1" type="ORF">Syun_018043</name>
</gene>
<accession>A0AAP0IRL8</accession>
<dbReference type="Proteomes" id="UP001420932">
    <property type="component" value="Unassembled WGS sequence"/>
</dbReference>